<dbReference type="InterPro" id="IPR011146">
    <property type="entry name" value="HIT-like"/>
</dbReference>
<organism evidence="14 15">
    <name type="scientific">Saccharomycopsis crataegensis</name>
    <dbReference type="NCBI Taxonomy" id="43959"/>
    <lineage>
        <taxon>Eukaryota</taxon>
        <taxon>Fungi</taxon>
        <taxon>Dikarya</taxon>
        <taxon>Ascomycota</taxon>
        <taxon>Saccharomycotina</taxon>
        <taxon>Saccharomycetes</taxon>
        <taxon>Saccharomycopsidaceae</taxon>
        <taxon>Saccharomycopsis</taxon>
    </lineage>
</organism>
<evidence type="ECO:0000256" key="12">
    <source>
        <dbReference type="RuleBase" id="RU366076"/>
    </source>
</evidence>
<accession>A0AAV5QS82</accession>
<feature type="active site" description="Tele-AMP-histidine intermediate" evidence="8">
    <location>
        <position position="96"/>
    </location>
</feature>
<name>A0AAV5QS82_9ASCO</name>
<dbReference type="InterPro" id="IPR019808">
    <property type="entry name" value="Histidine_triad_CS"/>
</dbReference>
<dbReference type="PROSITE" id="PS51084">
    <property type="entry name" value="HIT_2"/>
    <property type="match status" value="1"/>
</dbReference>
<evidence type="ECO:0000256" key="10">
    <source>
        <dbReference type="PIRSR" id="PIRSR639383-3"/>
    </source>
</evidence>
<dbReference type="RefSeq" id="XP_064854733.1">
    <property type="nucleotide sequence ID" value="XM_064998661.1"/>
</dbReference>
<dbReference type="GO" id="GO:0000166">
    <property type="term" value="F:nucleotide binding"/>
    <property type="evidence" value="ECO:0007669"/>
    <property type="project" value="UniProtKB-KW"/>
</dbReference>
<evidence type="ECO:0000256" key="3">
    <source>
        <dbReference type="ARBA" id="ARBA00014605"/>
    </source>
</evidence>
<dbReference type="Pfam" id="PF01230">
    <property type="entry name" value="HIT"/>
    <property type="match status" value="1"/>
</dbReference>
<evidence type="ECO:0000256" key="8">
    <source>
        <dbReference type="PIRSR" id="PIRSR639383-1"/>
    </source>
</evidence>
<gene>
    <name evidence="14" type="ORF">DASC09_050620</name>
</gene>
<dbReference type="EC" id="3.6.1.29" evidence="2 12"/>
<feature type="binding site" evidence="9">
    <location>
        <position position="83"/>
    </location>
    <ligand>
        <name>substrate</name>
    </ligand>
</feature>
<comment type="catalytic activity">
    <reaction evidence="7 12">
        <text>P(1),P(3)-bis(5'-adenosyl) triphosphate + H2O = AMP + ADP + 2 H(+)</text>
        <dbReference type="Rhea" id="RHEA:13893"/>
        <dbReference type="ChEBI" id="CHEBI:15377"/>
        <dbReference type="ChEBI" id="CHEBI:15378"/>
        <dbReference type="ChEBI" id="CHEBI:58529"/>
        <dbReference type="ChEBI" id="CHEBI:456215"/>
        <dbReference type="ChEBI" id="CHEBI:456216"/>
        <dbReference type="EC" id="3.6.1.29"/>
    </reaction>
</comment>
<feature type="short sequence motif" description="Histidine triad motif" evidence="11">
    <location>
        <begin position="94"/>
        <end position="98"/>
    </location>
</feature>
<comment type="function">
    <text evidence="6">Cleaves A-5'-PPP-5'A to yield AMP and ADP. Can cleave all dinucleoside polyphosphates, provided the phosphate chain contains at least 3 phosphates and that 1 of the 2 bases composing the nucleotide is a purine. Is most effective on dinucleoside triphosphates. Negatively regulates intracellular dinucleoside polyphosphate levels, which elevate following heat shock.</text>
</comment>
<evidence type="ECO:0000313" key="15">
    <source>
        <dbReference type="Proteomes" id="UP001360560"/>
    </source>
</evidence>
<dbReference type="InterPro" id="IPR036265">
    <property type="entry name" value="HIT-like_sf"/>
</dbReference>
<comment type="caution">
    <text evidence="14">The sequence shown here is derived from an EMBL/GenBank/DDBJ whole genome shotgun (WGS) entry which is preliminary data.</text>
</comment>
<dbReference type="CDD" id="cd01275">
    <property type="entry name" value="FHIT"/>
    <property type="match status" value="1"/>
</dbReference>
<evidence type="ECO:0000256" key="2">
    <source>
        <dbReference type="ARBA" id="ARBA00012377"/>
    </source>
</evidence>
<evidence type="ECO:0000256" key="1">
    <source>
        <dbReference type="ARBA" id="ARBA00001936"/>
    </source>
</evidence>
<feature type="binding site" evidence="9">
    <location>
        <begin position="89"/>
        <end position="92"/>
    </location>
    <ligand>
        <name>substrate</name>
    </ligand>
</feature>
<feature type="binding site" evidence="9">
    <location>
        <position position="27"/>
    </location>
    <ligand>
        <name>substrate</name>
    </ligand>
</feature>
<evidence type="ECO:0000259" key="13">
    <source>
        <dbReference type="PROSITE" id="PS51084"/>
    </source>
</evidence>
<reference evidence="14 15" key="1">
    <citation type="journal article" date="2023" name="Elife">
        <title>Identification of key yeast species and microbe-microbe interactions impacting larval growth of Drosophila in the wild.</title>
        <authorList>
            <person name="Mure A."/>
            <person name="Sugiura Y."/>
            <person name="Maeda R."/>
            <person name="Honda K."/>
            <person name="Sakurai N."/>
            <person name="Takahashi Y."/>
            <person name="Watada M."/>
            <person name="Katoh T."/>
            <person name="Gotoh A."/>
            <person name="Gotoh Y."/>
            <person name="Taniguchi I."/>
            <person name="Nakamura K."/>
            <person name="Hayashi T."/>
            <person name="Katayama T."/>
            <person name="Uemura T."/>
            <person name="Hattori Y."/>
        </authorList>
    </citation>
    <scope>NUCLEOTIDE SEQUENCE [LARGE SCALE GENOMIC DNA]</scope>
    <source>
        <strain evidence="14 15">SC-9</strain>
    </source>
</reference>
<dbReference type="Gene3D" id="3.30.428.10">
    <property type="entry name" value="HIT-like"/>
    <property type="match status" value="1"/>
</dbReference>
<evidence type="ECO:0000256" key="5">
    <source>
        <dbReference type="ARBA" id="ARBA00022801"/>
    </source>
</evidence>
<dbReference type="InterPro" id="IPR051884">
    <property type="entry name" value="Bis(5'-adenosyl)-TPase_reg"/>
</dbReference>
<dbReference type="InterPro" id="IPR039383">
    <property type="entry name" value="FHIT"/>
</dbReference>
<evidence type="ECO:0000256" key="7">
    <source>
        <dbReference type="ARBA" id="ARBA00047780"/>
    </source>
</evidence>
<evidence type="ECO:0000256" key="4">
    <source>
        <dbReference type="ARBA" id="ARBA00022741"/>
    </source>
</evidence>
<dbReference type="EMBL" id="BTFZ01000012">
    <property type="protein sequence ID" value="GMM37737.1"/>
    <property type="molecule type" value="Genomic_DNA"/>
</dbReference>
<protein>
    <recommendedName>
        <fullName evidence="3 12">Bis(5'-adenosyl)-triphosphatase</fullName>
        <ecNumber evidence="2 12">3.6.1.29</ecNumber>
    </recommendedName>
</protein>
<evidence type="ECO:0000256" key="6">
    <source>
        <dbReference type="ARBA" id="ARBA00025241"/>
    </source>
</evidence>
<dbReference type="SUPFAM" id="SSF54197">
    <property type="entry name" value="HIT-like"/>
    <property type="match status" value="1"/>
</dbReference>
<dbReference type="GO" id="GO:0047710">
    <property type="term" value="F:bis(5'-adenosyl)-triphosphatase activity"/>
    <property type="evidence" value="ECO:0007669"/>
    <property type="project" value="UniProtKB-UniRule"/>
</dbReference>
<keyword evidence="5 12" id="KW-0378">Hydrolase</keyword>
<dbReference type="AlphaFoldDB" id="A0AAV5QS82"/>
<dbReference type="GeneID" id="90075712"/>
<dbReference type="PANTHER" id="PTHR46243:SF1">
    <property type="entry name" value="BIS(5'-ADENOSYL)-TRIPHOSPHATASE"/>
    <property type="match status" value="1"/>
</dbReference>
<feature type="binding site" evidence="9">
    <location>
        <position position="98"/>
    </location>
    <ligand>
        <name>substrate</name>
    </ligand>
</feature>
<evidence type="ECO:0000256" key="9">
    <source>
        <dbReference type="PIRSR" id="PIRSR639383-2"/>
    </source>
</evidence>
<comment type="cofactor">
    <cofactor evidence="1 12">
        <name>Mn(2+)</name>
        <dbReference type="ChEBI" id="CHEBI:29035"/>
    </cofactor>
</comment>
<keyword evidence="15" id="KW-1185">Reference proteome</keyword>
<dbReference type="Proteomes" id="UP001360560">
    <property type="component" value="Unassembled WGS sequence"/>
</dbReference>
<keyword evidence="4 12" id="KW-0547">Nucleotide-binding</keyword>
<evidence type="ECO:0000313" key="14">
    <source>
        <dbReference type="EMBL" id="GMM37737.1"/>
    </source>
</evidence>
<dbReference type="FunFam" id="3.30.428.10:FF:000011">
    <property type="entry name" value="Fragile histidine triad"/>
    <property type="match status" value="1"/>
</dbReference>
<dbReference type="PANTHER" id="PTHR46243">
    <property type="entry name" value="BIS(5'-ADENOSYL)-TRIPHOSPHATASE"/>
    <property type="match status" value="1"/>
</dbReference>
<dbReference type="PROSITE" id="PS00892">
    <property type="entry name" value="HIT_1"/>
    <property type="match status" value="1"/>
</dbReference>
<feature type="domain" description="HIT" evidence="13">
    <location>
        <begin position="1"/>
        <end position="113"/>
    </location>
</feature>
<feature type="site" description="Important for induction of apoptosis" evidence="10">
    <location>
        <position position="113"/>
    </location>
</feature>
<proteinExistence type="predicted"/>
<evidence type="ECO:0000256" key="11">
    <source>
        <dbReference type="PROSITE-ProRule" id="PRU00464"/>
    </source>
</evidence>
<sequence length="180" mass="20775">MNEYYFHKFLVTDQVFFKSRHSFALVNLKPIVPGHVLVVSNRNVPRLNDLTDEESIDYMSSIRKVAKFITHHYKSDALNIAIQDGIASGQSVPHLHTHIIPRYSVNNFGDAIYGKLETFSLEMKKSALRQELEKLESLGEGHDDEWVSQDEKRYPRSDEVMRAEANELGNSMKSFYKNIN</sequence>